<evidence type="ECO:0000256" key="1">
    <source>
        <dbReference type="SAM" id="MobiDB-lite"/>
    </source>
</evidence>
<gene>
    <name evidence="2" type="ORF">Dsi01nite_109980</name>
</gene>
<dbReference type="Proteomes" id="UP000660611">
    <property type="component" value="Unassembled WGS sequence"/>
</dbReference>
<reference evidence="2" key="1">
    <citation type="submission" date="2021-01" db="EMBL/GenBank/DDBJ databases">
        <title>Whole genome shotgun sequence of Dactylosporangium siamense NBRC 106093.</title>
        <authorList>
            <person name="Komaki H."/>
            <person name="Tamura T."/>
        </authorList>
    </citation>
    <scope>NUCLEOTIDE SEQUENCE</scope>
    <source>
        <strain evidence="2">NBRC 106093</strain>
    </source>
</reference>
<dbReference type="EMBL" id="BONQ01000205">
    <property type="protein sequence ID" value="GIG52957.1"/>
    <property type="molecule type" value="Genomic_DNA"/>
</dbReference>
<feature type="region of interest" description="Disordered" evidence="1">
    <location>
        <begin position="78"/>
        <end position="101"/>
    </location>
</feature>
<evidence type="ECO:0000313" key="2">
    <source>
        <dbReference type="EMBL" id="GIG52957.1"/>
    </source>
</evidence>
<evidence type="ECO:0000313" key="3">
    <source>
        <dbReference type="Proteomes" id="UP000660611"/>
    </source>
</evidence>
<organism evidence="2 3">
    <name type="scientific">Dactylosporangium siamense</name>
    <dbReference type="NCBI Taxonomy" id="685454"/>
    <lineage>
        <taxon>Bacteria</taxon>
        <taxon>Bacillati</taxon>
        <taxon>Actinomycetota</taxon>
        <taxon>Actinomycetes</taxon>
        <taxon>Micromonosporales</taxon>
        <taxon>Micromonosporaceae</taxon>
        <taxon>Dactylosporangium</taxon>
    </lineage>
</organism>
<name>A0A919PYW7_9ACTN</name>
<keyword evidence="3" id="KW-1185">Reference proteome</keyword>
<dbReference type="AlphaFoldDB" id="A0A919PYW7"/>
<protein>
    <submittedName>
        <fullName evidence="2">Uncharacterized protein</fullName>
    </submittedName>
</protein>
<comment type="caution">
    <text evidence="2">The sequence shown here is derived from an EMBL/GenBank/DDBJ whole genome shotgun (WGS) entry which is preliminary data.</text>
</comment>
<accession>A0A919PYW7</accession>
<proteinExistence type="predicted"/>
<sequence>MRRFGCGSKRRGSRRALRASADEDWAVLDVDTRRQQRQGVEEQRLDRAVRISPDKRGDSVRRTEVDAECHLVRHDPTHRLSPLYREPPTGSRPAKARMSMC</sequence>